<evidence type="ECO:0000313" key="5">
    <source>
        <dbReference type="Proteomes" id="UP001597011"/>
    </source>
</evidence>
<keyword evidence="2 3" id="KW-0802">TPR repeat</keyword>
<dbReference type="PROSITE" id="PS50005">
    <property type="entry name" value="TPR"/>
    <property type="match status" value="3"/>
</dbReference>
<dbReference type="Gene3D" id="1.25.40.10">
    <property type="entry name" value="Tetratricopeptide repeat domain"/>
    <property type="match status" value="2"/>
</dbReference>
<keyword evidence="1" id="KW-0677">Repeat</keyword>
<dbReference type="PANTHER" id="PTHR45586">
    <property type="entry name" value="TPR REPEAT-CONTAINING PROTEIN PA4667"/>
    <property type="match status" value="1"/>
</dbReference>
<dbReference type="Pfam" id="PF13432">
    <property type="entry name" value="TPR_16"/>
    <property type="match status" value="1"/>
</dbReference>
<dbReference type="InterPro" id="IPR011990">
    <property type="entry name" value="TPR-like_helical_dom_sf"/>
</dbReference>
<dbReference type="SUPFAM" id="SSF48452">
    <property type="entry name" value="TPR-like"/>
    <property type="match status" value="1"/>
</dbReference>
<comment type="caution">
    <text evidence="4">The sequence shown here is derived from an EMBL/GenBank/DDBJ whole genome shotgun (WGS) entry which is preliminary data.</text>
</comment>
<organism evidence="4 5">
    <name type="scientific">Mariniflexile aquimaris</name>
    <dbReference type="NCBI Taxonomy" id="881009"/>
    <lineage>
        <taxon>Bacteria</taxon>
        <taxon>Pseudomonadati</taxon>
        <taxon>Bacteroidota</taxon>
        <taxon>Flavobacteriia</taxon>
        <taxon>Flavobacteriales</taxon>
        <taxon>Flavobacteriaceae</taxon>
        <taxon>Mariniflexile</taxon>
    </lineage>
</organism>
<reference evidence="5" key="1">
    <citation type="journal article" date="2019" name="Int. J. Syst. Evol. Microbiol.">
        <title>The Global Catalogue of Microorganisms (GCM) 10K type strain sequencing project: providing services to taxonomists for standard genome sequencing and annotation.</title>
        <authorList>
            <consortium name="The Broad Institute Genomics Platform"/>
            <consortium name="The Broad Institute Genome Sequencing Center for Infectious Disease"/>
            <person name="Wu L."/>
            <person name="Ma J."/>
        </authorList>
    </citation>
    <scope>NUCLEOTIDE SEQUENCE [LARGE SCALE GENOMIC DNA]</scope>
    <source>
        <strain evidence="5">CCUG 60529</strain>
    </source>
</reference>
<dbReference type="SMART" id="SM00028">
    <property type="entry name" value="TPR"/>
    <property type="match status" value="4"/>
</dbReference>
<evidence type="ECO:0000256" key="3">
    <source>
        <dbReference type="PROSITE-ProRule" id="PRU00339"/>
    </source>
</evidence>
<keyword evidence="5" id="KW-1185">Reference proteome</keyword>
<evidence type="ECO:0000256" key="2">
    <source>
        <dbReference type="ARBA" id="ARBA00022803"/>
    </source>
</evidence>
<name>A0ABW3BUZ5_9FLAO</name>
<gene>
    <name evidence="4" type="ORF">ACFQ0I_12105</name>
</gene>
<sequence length="417" mass="46810">MKKQIIIALTFSICAFSFAQKKELKTAEKAIKGNNFAEAKAALKQAEALMSSMDDKLKAQYYYLNAETLYANGAGSIKDIDAALESLNKVQGSLDSEVTTLKQTMVNGILTKGNSYYEKKDFSTSSKYFEKAYRLSPRDTTFLYYAAATAVNVQEYDRALGLYEELKALGYTGIEKQYYATDVSKNEEEIFANKDIRDMSVKTKTHTNPGQRLSESKKPEIAKNVALIYVSQGKDDEALKAMKDARAESPTDINLILSEANIYYKLGNIEQFKTLLEEATKMDPNNPELQYNLGVISAESGHAKEARAYYQKCIELNPNYINAYINLAALILSKEEPLIKEMNGLGNSKKDDLRYEELKTQRQELYKDAIPFLTKALEIDAKNISAAKTLMNIYNIVGETAKFKEMKVKVDALEAAE</sequence>
<dbReference type="RefSeq" id="WP_379942609.1">
    <property type="nucleotide sequence ID" value="NZ_JBHTIB010000012.1"/>
</dbReference>
<dbReference type="PANTHER" id="PTHR45586:SF1">
    <property type="entry name" value="LIPOPOLYSACCHARIDE ASSEMBLY PROTEIN B"/>
    <property type="match status" value="1"/>
</dbReference>
<dbReference type="InterPro" id="IPR019734">
    <property type="entry name" value="TPR_rpt"/>
</dbReference>
<dbReference type="Pfam" id="PF13431">
    <property type="entry name" value="TPR_17"/>
    <property type="match status" value="1"/>
</dbReference>
<evidence type="ECO:0000313" key="4">
    <source>
        <dbReference type="EMBL" id="MFD0836513.1"/>
    </source>
</evidence>
<dbReference type="Proteomes" id="UP001597011">
    <property type="component" value="Unassembled WGS sequence"/>
</dbReference>
<feature type="repeat" description="TPR" evidence="3">
    <location>
        <begin position="106"/>
        <end position="139"/>
    </location>
</feature>
<protein>
    <submittedName>
        <fullName evidence="4">Tetratricopeptide repeat protein</fullName>
    </submittedName>
</protein>
<feature type="repeat" description="TPR" evidence="3">
    <location>
        <begin position="287"/>
        <end position="320"/>
    </location>
</feature>
<evidence type="ECO:0000256" key="1">
    <source>
        <dbReference type="ARBA" id="ARBA00022737"/>
    </source>
</evidence>
<dbReference type="InterPro" id="IPR051012">
    <property type="entry name" value="CellSynth/LPSAsmb/PSIAsmb"/>
</dbReference>
<feature type="repeat" description="TPR" evidence="3">
    <location>
        <begin position="253"/>
        <end position="286"/>
    </location>
</feature>
<proteinExistence type="predicted"/>
<dbReference type="EMBL" id="JBHTIB010000012">
    <property type="protein sequence ID" value="MFD0836513.1"/>
    <property type="molecule type" value="Genomic_DNA"/>
</dbReference>
<dbReference type="Pfam" id="PF14559">
    <property type="entry name" value="TPR_19"/>
    <property type="match status" value="1"/>
</dbReference>
<accession>A0ABW3BUZ5</accession>